<protein>
    <recommendedName>
        <fullName evidence="2">Homing endonuclease LAGLIDADG domain-containing protein</fullName>
    </recommendedName>
</protein>
<dbReference type="InterPro" id="IPR004860">
    <property type="entry name" value="LAGLIDADG_dom"/>
</dbReference>
<feature type="non-terminal residue" evidence="3">
    <location>
        <position position="1"/>
    </location>
</feature>
<evidence type="ECO:0000256" key="1">
    <source>
        <dbReference type="SAM" id="Phobius"/>
    </source>
</evidence>
<dbReference type="EMBL" id="KC993198">
    <property type="protein sequence ID" value="AGS44538.1"/>
    <property type="molecule type" value="Genomic_DNA"/>
</dbReference>
<dbReference type="Pfam" id="PF03161">
    <property type="entry name" value="LAGLIDADG_2"/>
    <property type="match status" value="1"/>
</dbReference>
<keyword evidence="3" id="KW-0496">Mitochondrion</keyword>
<dbReference type="AlphaFoldDB" id="S5U585"/>
<organism evidence="3">
    <name type="scientific">Candida corydali</name>
    <dbReference type="NCBI Taxonomy" id="391826"/>
    <lineage>
        <taxon>Eukaryota</taxon>
        <taxon>Fungi</taxon>
        <taxon>Dikarya</taxon>
        <taxon>Ascomycota</taxon>
        <taxon>Saccharomycotina</taxon>
        <taxon>Pichiomycetes</taxon>
        <taxon>Debaryomycetaceae</taxon>
        <taxon>Candida/Lodderomyces clade</taxon>
        <taxon>Candida</taxon>
    </lineage>
</organism>
<feature type="transmembrane region" description="Helical" evidence="1">
    <location>
        <begin position="6"/>
        <end position="29"/>
    </location>
</feature>
<dbReference type="RefSeq" id="YP_008475237.1">
    <property type="nucleotide sequence ID" value="NC_022172.1"/>
</dbReference>
<keyword evidence="1" id="KW-0472">Membrane</keyword>
<feature type="transmembrane region" description="Helical" evidence="1">
    <location>
        <begin position="41"/>
        <end position="60"/>
    </location>
</feature>
<evidence type="ECO:0000259" key="2">
    <source>
        <dbReference type="Pfam" id="PF03161"/>
    </source>
</evidence>
<gene>
    <name evidence="3" type="primary">cob-I2</name>
</gene>
<dbReference type="GO" id="GO:0004519">
    <property type="term" value="F:endonuclease activity"/>
    <property type="evidence" value="ECO:0007669"/>
    <property type="project" value="InterPro"/>
</dbReference>
<dbReference type="GeneID" id="16695211"/>
<dbReference type="InterPro" id="IPR027434">
    <property type="entry name" value="Homing_endonucl"/>
</dbReference>
<accession>S5U585</accession>
<feature type="domain" description="Homing endonuclease LAGLIDADG" evidence="2">
    <location>
        <begin position="92"/>
        <end position="265"/>
    </location>
</feature>
<geneLocation type="mitochondrion" evidence="3"/>
<dbReference type="SUPFAM" id="SSF55608">
    <property type="entry name" value="Homing endonucleases"/>
    <property type="match status" value="1"/>
</dbReference>
<name>S5U585_9ASCO</name>
<evidence type="ECO:0000313" key="3">
    <source>
        <dbReference type="EMBL" id="AGS44538.1"/>
    </source>
</evidence>
<keyword evidence="1" id="KW-0812">Transmembrane</keyword>
<sequence length="286" mass="33435">NQIASNVFIFLIFIFIFITILYNIILIKIIPASYIKNYKLFYIYIYLYTIYIYICMYRAGPNNNNKYPITKVINKRSQVTNFEQPLGDKIISIITGSLLGKAYAEKRVGDKRTRISFYQESTHKDYLLYLHSLIANLGYCNTNIPKITTILASKGKIKQIIIFHTWTYYQFNKIYDKWYINNIKCVPKDIITYLTPLALAIWIMNDGIKVNKSLNLGYNSFTYDDNLFLVNILLIKYNIKATVQSASYKNKTLYHISILTESMPLLANIVKPYIIPSMKYKLLNSL</sequence>
<reference evidence="3" key="1">
    <citation type="submission" date="2013-04" db="EMBL/GenBank/DDBJ databases">
        <authorList>
            <person name="Pfeiffer I."/>
            <person name="Hegedusova E."/>
            <person name="Brejova B."/>
            <person name="Nosek J."/>
        </authorList>
    </citation>
    <scope>NUCLEOTIDE SEQUENCE</scope>
    <source>
        <strain evidence="3">NRRL Y-27910</strain>
    </source>
</reference>
<proteinExistence type="predicted"/>
<keyword evidence="1" id="KW-1133">Transmembrane helix</keyword>
<dbReference type="Gene3D" id="3.10.28.10">
    <property type="entry name" value="Homing endonucleases"/>
    <property type="match status" value="2"/>
</dbReference>